<dbReference type="PANTHER" id="PTHR43833:SF5">
    <property type="entry name" value="TRK SYSTEM POTASSIUM UPTAKE PROTEIN TRKA"/>
    <property type="match status" value="1"/>
</dbReference>
<accession>A0A2V1JRR8</accession>
<evidence type="ECO:0000256" key="4">
    <source>
        <dbReference type="ARBA" id="ARBA00022958"/>
    </source>
</evidence>
<keyword evidence="2" id="KW-0813">Transport</keyword>
<keyword evidence="3" id="KW-0633">Potassium transport</keyword>
<evidence type="ECO:0000256" key="1">
    <source>
        <dbReference type="ARBA" id="ARBA00017378"/>
    </source>
</evidence>
<dbReference type="NCBIfam" id="NF007033">
    <property type="entry name" value="PRK09496.1-5"/>
    <property type="match status" value="1"/>
</dbReference>
<dbReference type="Pfam" id="PF02254">
    <property type="entry name" value="TrkA_N"/>
    <property type="match status" value="2"/>
</dbReference>
<evidence type="ECO:0000256" key="6">
    <source>
        <dbReference type="ARBA" id="ARBA00023065"/>
    </source>
</evidence>
<dbReference type="PANTHER" id="PTHR43833">
    <property type="entry name" value="POTASSIUM CHANNEL PROTEIN 2-RELATED-RELATED"/>
    <property type="match status" value="1"/>
</dbReference>
<dbReference type="PROSITE" id="PS51201">
    <property type="entry name" value="RCK_N"/>
    <property type="match status" value="2"/>
</dbReference>
<evidence type="ECO:0000313" key="10">
    <source>
        <dbReference type="Proteomes" id="UP000245288"/>
    </source>
</evidence>
<dbReference type="Gene3D" id="3.30.70.1450">
    <property type="entry name" value="Regulator of K+ conductance, C-terminal domain"/>
    <property type="match status" value="2"/>
</dbReference>
<feature type="domain" description="RCK C-terminal" evidence="8">
    <location>
        <begin position="385"/>
        <end position="465"/>
    </location>
</feature>
<evidence type="ECO:0000259" key="8">
    <source>
        <dbReference type="PROSITE" id="PS51202"/>
    </source>
</evidence>
<dbReference type="InterPro" id="IPR006037">
    <property type="entry name" value="RCK_C"/>
</dbReference>
<comment type="caution">
    <text evidence="9">The sequence shown here is derived from an EMBL/GenBank/DDBJ whole genome shotgun (WGS) entry which is preliminary data.</text>
</comment>
<evidence type="ECO:0000256" key="5">
    <source>
        <dbReference type="ARBA" id="ARBA00023027"/>
    </source>
</evidence>
<dbReference type="InterPro" id="IPR036291">
    <property type="entry name" value="NAD(P)-bd_dom_sf"/>
</dbReference>
<name>A0A2V1JRR8_EUBRA</name>
<keyword evidence="6" id="KW-0406">Ion transport</keyword>
<dbReference type="NCBIfam" id="NF007031">
    <property type="entry name" value="PRK09496.1-2"/>
    <property type="match status" value="1"/>
</dbReference>
<dbReference type="InterPro" id="IPR050721">
    <property type="entry name" value="Trk_Ktr_HKT_K-transport"/>
</dbReference>
<evidence type="ECO:0000313" key="9">
    <source>
        <dbReference type="EMBL" id="PWE86936.1"/>
    </source>
</evidence>
<dbReference type="NCBIfam" id="NF007039">
    <property type="entry name" value="PRK09496.3-2"/>
    <property type="match status" value="1"/>
</dbReference>
<organism evidence="9 10">
    <name type="scientific">Eubacterium ramulus</name>
    <dbReference type="NCBI Taxonomy" id="39490"/>
    <lineage>
        <taxon>Bacteria</taxon>
        <taxon>Bacillati</taxon>
        <taxon>Bacillota</taxon>
        <taxon>Clostridia</taxon>
        <taxon>Eubacteriales</taxon>
        <taxon>Eubacteriaceae</taxon>
        <taxon>Eubacterium</taxon>
    </lineage>
</organism>
<protein>
    <recommendedName>
        <fullName evidence="1">Trk system potassium uptake protein TrkA</fullName>
    </recommendedName>
</protein>
<keyword evidence="10" id="KW-1185">Reference proteome</keyword>
<keyword evidence="4" id="KW-0630">Potassium</keyword>
<gene>
    <name evidence="9" type="ORF">LG34_07035</name>
</gene>
<dbReference type="SUPFAM" id="SSF116726">
    <property type="entry name" value="TrkA C-terminal domain-like"/>
    <property type="match status" value="2"/>
</dbReference>
<dbReference type="InterPro" id="IPR006036">
    <property type="entry name" value="K_uptake_TrkA"/>
</dbReference>
<dbReference type="OrthoDB" id="9775180at2"/>
<dbReference type="InterPro" id="IPR003148">
    <property type="entry name" value="RCK_N"/>
</dbReference>
<dbReference type="InterPro" id="IPR036721">
    <property type="entry name" value="RCK_C_sf"/>
</dbReference>
<dbReference type="GO" id="GO:0015079">
    <property type="term" value="F:potassium ion transmembrane transporter activity"/>
    <property type="evidence" value="ECO:0007669"/>
    <property type="project" value="InterPro"/>
</dbReference>
<dbReference type="Proteomes" id="UP000245288">
    <property type="component" value="Unassembled WGS sequence"/>
</dbReference>
<feature type="domain" description="RCK C-terminal" evidence="8">
    <location>
        <begin position="154"/>
        <end position="237"/>
    </location>
</feature>
<dbReference type="PROSITE" id="PS51202">
    <property type="entry name" value="RCK_C"/>
    <property type="match status" value="2"/>
</dbReference>
<evidence type="ECO:0000256" key="2">
    <source>
        <dbReference type="ARBA" id="ARBA00022448"/>
    </source>
</evidence>
<dbReference type="GO" id="GO:0005886">
    <property type="term" value="C:plasma membrane"/>
    <property type="evidence" value="ECO:0007669"/>
    <property type="project" value="InterPro"/>
</dbReference>
<proteinExistence type="predicted"/>
<dbReference type="AlphaFoldDB" id="A0A2V1JRR8"/>
<dbReference type="PROSITE" id="PS51257">
    <property type="entry name" value="PROKAR_LIPOPROTEIN"/>
    <property type="match status" value="1"/>
</dbReference>
<reference evidence="9 10" key="1">
    <citation type="submission" date="2014-09" db="EMBL/GenBank/DDBJ databases">
        <title>Butyrate-producing bacteria isolated from human gut.</title>
        <authorList>
            <person name="Zhang Q."/>
            <person name="Zhao L."/>
        </authorList>
    </citation>
    <scope>NUCLEOTIDE SEQUENCE [LARGE SCALE GENOMIC DNA]</scope>
    <source>
        <strain evidence="9 10">21</strain>
    </source>
</reference>
<evidence type="ECO:0000256" key="3">
    <source>
        <dbReference type="ARBA" id="ARBA00022538"/>
    </source>
</evidence>
<sequence length="465" mass="50413">MFQKGKKSSPLTGGLSIMIVGCGKVGKTLVERLSKEGHDISVVDKSAARLQSVTNMYDVFGVVGNGASFTVLKEAGIEHTDILIAVTDSDELNLLCCLVAKRSGNCDVIARVRTPDYSEEKTYLKEKLGLAMMINPEQEAANAISRILYMPTALDVAPFARGHVEMVRIKLPEGNVLTGKRIADLGSELSGAVLICAVERSGEVYIPGGNFELAAGDVISFIAPVRDGRKFLKRNGFHTHQVKSCIIVGGGRAAYYLGKRLIELGISVQIVENKKERCEELSILLPQAIVVNGDGTSEELLNEIGITTTESLVPLTGIDEENIMLTLYAKEVSDAKVVTKINRITYTGVIDQLDLGSVVYPKYITSEAIIAFVRSKTATMNNNIETMIHLFDERVEAIEFVVGDQSPVVNVPLADLKLKSNLLVACINHRGKVLIPDGNDVIQGGDTVIIVTTNTGFHDIEDILR</sequence>
<dbReference type="RefSeq" id="WP_109215411.1">
    <property type="nucleotide sequence ID" value="NZ_JRFU01000075.1"/>
</dbReference>
<dbReference type="PRINTS" id="PR00335">
    <property type="entry name" value="KUPTAKETRKA"/>
</dbReference>
<dbReference type="Gene3D" id="3.40.50.720">
    <property type="entry name" value="NAD(P)-binding Rossmann-like Domain"/>
    <property type="match status" value="2"/>
</dbReference>
<feature type="domain" description="RCK N-terminal" evidence="7">
    <location>
        <begin position="242"/>
        <end position="370"/>
    </location>
</feature>
<dbReference type="Pfam" id="PF02080">
    <property type="entry name" value="TrkA_C"/>
    <property type="match status" value="2"/>
</dbReference>
<evidence type="ECO:0000259" key="7">
    <source>
        <dbReference type="PROSITE" id="PS51201"/>
    </source>
</evidence>
<dbReference type="EMBL" id="JRFU01000075">
    <property type="protein sequence ID" value="PWE86936.1"/>
    <property type="molecule type" value="Genomic_DNA"/>
</dbReference>
<feature type="domain" description="RCK N-terminal" evidence="7">
    <location>
        <begin position="14"/>
        <end position="133"/>
    </location>
</feature>
<dbReference type="SUPFAM" id="SSF51735">
    <property type="entry name" value="NAD(P)-binding Rossmann-fold domains"/>
    <property type="match status" value="2"/>
</dbReference>
<keyword evidence="5" id="KW-0520">NAD</keyword>